<evidence type="ECO:0000313" key="3">
    <source>
        <dbReference type="Proteomes" id="UP000319825"/>
    </source>
</evidence>
<reference evidence="2 3" key="1">
    <citation type="submission" date="2019-07" db="EMBL/GenBank/DDBJ databases">
        <title>R&amp;d 2014.</title>
        <authorList>
            <person name="Klenk H.-P."/>
        </authorList>
    </citation>
    <scope>NUCLEOTIDE SEQUENCE [LARGE SCALE GENOMIC DNA]</scope>
    <source>
        <strain evidence="2 3">DSM 43868</strain>
    </source>
</reference>
<dbReference type="SUPFAM" id="SSF160104">
    <property type="entry name" value="Acetoacetate decarboxylase-like"/>
    <property type="match status" value="1"/>
</dbReference>
<protein>
    <recommendedName>
        <fullName evidence="4">Acetoacetate decarboxylase</fullName>
    </recommendedName>
</protein>
<evidence type="ECO:0000256" key="1">
    <source>
        <dbReference type="SAM" id="MobiDB-lite"/>
    </source>
</evidence>
<dbReference type="OrthoDB" id="4563865at2"/>
<dbReference type="EMBL" id="VLKE01000001">
    <property type="protein sequence ID" value="TWH69356.1"/>
    <property type="molecule type" value="Genomic_DNA"/>
</dbReference>
<sequence>MLDPADPHLVVHSRMLYVRWLPADPDAVAALLPPGLRARADGEVFMNQYVVDDDAQTSGVGAYSLTYLGVSLAGADAPGGAVPGGWWTHYLCSDPRVGRYAAARGAPATDGHTRLTERGGTLVAQTEVNGGPLIRAQVHVGDTGHVVLSGHHRYLTARGECLVSGVYPYVAEPVSPFEVEAVTFLDRDHPVYPLRPANPLVITAGFYSPRASFAYPGGESPVAPLPVGHRATGGQPGHQAPARRARSGRPSGS</sequence>
<accession>A0A562IEU9</accession>
<organism evidence="2 3">
    <name type="scientific">Micromonospora olivasterospora</name>
    <dbReference type="NCBI Taxonomy" id="1880"/>
    <lineage>
        <taxon>Bacteria</taxon>
        <taxon>Bacillati</taxon>
        <taxon>Actinomycetota</taxon>
        <taxon>Actinomycetes</taxon>
        <taxon>Micromonosporales</taxon>
        <taxon>Micromonosporaceae</taxon>
        <taxon>Micromonospora</taxon>
    </lineage>
</organism>
<name>A0A562IEU9_MICOL</name>
<dbReference type="AlphaFoldDB" id="A0A562IEU9"/>
<comment type="caution">
    <text evidence="2">The sequence shown here is derived from an EMBL/GenBank/DDBJ whole genome shotgun (WGS) entry which is preliminary data.</text>
</comment>
<feature type="region of interest" description="Disordered" evidence="1">
    <location>
        <begin position="218"/>
        <end position="253"/>
    </location>
</feature>
<proteinExistence type="predicted"/>
<dbReference type="RefSeq" id="WP_145775924.1">
    <property type="nucleotide sequence ID" value="NZ_BAAATQ010000154.1"/>
</dbReference>
<dbReference type="Proteomes" id="UP000319825">
    <property type="component" value="Unassembled WGS sequence"/>
</dbReference>
<evidence type="ECO:0008006" key="4">
    <source>
        <dbReference type="Google" id="ProtNLM"/>
    </source>
</evidence>
<evidence type="ECO:0000313" key="2">
    <source>
        <dbReference type="EMBL" id="TWH69356.1"/>
    </source>
</evidence>
<keyword evidence="3" id="KW-1185">Reference proteome</keyword>
<dbReference type="InterPro" id="IPR023375">
    <property type="entry name" value="ADC_dom_sf"/>
</dbReference>
<gene>
    <name evidence="2" type="ORF">JD77_04365</name>
</gene>
<dbReference type="Gene3D" id="2.40.400.10">
    <property type="entry name" value="Acetoacetate decarboxylase-like"/>
    <property type="match status" value="1"/>
</dbReference>